<protein>
    <submittedName>
        <fullName evidence="1">Uncharacterized protein</fullName>
    </submittedName>
</protein>
<name>A0A8J3S9Z7_9ACTN</name>
<gene>
    <name evidence="1" type="ORF">Psi01_07880</name>
</gene>
<accession>A0A8J3S9Z7</accession>
<reference evidence="1 2" key="1">
    <citation type="submission" date="2021-01" db="EMBL/GenBank/DDBJ databases">
        <title>Whole genome shotgun sequence of Planobispora siamensis NBRC 107568.</title>
        <authorList>
            <person name="Komaki H."/>
            <person name="Tamura T."/>
        </authorList>
    </citation>
    <scope>NUCLEOTIDE SEQUENCE [LARGE SCALE GENOMIC DNA]</scope>
    <source>
        <strain evidence="1 2">NBRC 107568</strain>
    </source>
</reference>
<dbReference type="RefSeq" id="WP_204062522.1">
    <property type="nucleotide sequence ID" value="NZ_BOOJ01000008.1"/>
</dbReference>
<keyword evidence="2" id="KW-1185">Reference proteome</keyword>
<dbReference type="AlphaFoldDB" id="A0A8J3S9Z7"/>
<dbReference type="Proteomes" id="UP000619788">
    <property type="component" value="Unassembled WGS sequence"/>
</dbReference>
<dbReference type="EMBL" id="BOOJ01000008">
    <property type="protein sequence ID" value="GIH90158.1"/>
    <property type="molecule type" value="Genomic_DNA"/>
</dbReference>
<sequence>MSLMEKLNLRELKARAKRRMGTRTGNRRLAAEGRTEEAEAKLLKTQDEILDAVAEMRREYGIRRRRPLDGRPS</sequence>
<proteinExistence type="predicted"/>
<evidence type="ECO:0000313" key="2">
    <source>
        <dbReference type="Proteomes" id="UP000619788"/>
    </source>
</evidence>
<comment type="caution">
    <text evidence="1">The sequence shown here is derived from an EMBL/GenBank/DDBJ whole genome shotgun (WGS) entry which is preliminary data.</text>
</comment>
<evidence type="ECO:0000313" key="1">
    <source>
        <dbReference type="EMBL" id="GIH90158.1"/>
    </source>
</evidence>
<organism evidence="1 2">
    <name type="scientific">Planobispora siamensis</name>
    <dbReference type="NCBI Taxonomy" id="936338"/>
    <lineage>
        <taxon>Bacteria</taxon>
        <taxon>Bacillati</taxon>
        <taxon>Actinomycetota</taxon>
        <taxon>Actinomycetes</taxon>
        <taxon>Streptosporangiales</taxon>
        <taxon>Streptosporangiaceae</taxon>
        <taxon>Planobispora</taxon>
    </lineage>
</organism>